<accession>A0AAD4ZGE8</accession>
<dbReference type="AlphaFoldDB" id="A0AAD4ZGE8"/>
<keyword evidence="2" id="KW-1185">Reference proteome</keyword>
<evidence type="ECO:0000313" key="1">
    <source>
        <dbReference type="EMBL" id="KAI5345832.1"/>
    </source>
</evidence>
<dbReference type="EMBL" id="JAJFAZ020000002">
    <property type="protein sequence ID" value="KAI5345832.1"/>
    <property type="molecule type" value="Genomic_DNA"/>
</dbReference>
<dbReference type="Proteomes" id="UP001054821">
    <property type="component" value="Chromosome 2"/>
</dbReference>
<proteinExistence type="predicted"/>
<dbReference type="GO" id="GO:0006606">
    <property type="term" value="P:protein import into nucleus"/>
    <property type="evidence" value="ECO:0007669"/>
    <property type="project" value="TreeGrafter"/>
</dbReference>
<evidence type="ECO:0000313" key="2">
    <source>
        <dbReference type="Proteomes" id="UP001054821"/>
    </source>
</evidence>
<protein>
    <submittedName>
        <fullName evidence="1">Uncharacterized protein</fullName>
    </submittedName>
</protein>
<dbReference type="GO" id="GO:0005635">
    <property type="term" value="C:nuclear envelope"/>
    <property type="evidence" value="ECO:0007669"/>
    <property type="project" value="TreeGrafter"/>
</dbReference>
<sequence>MPNYSVALFNIVAEAVYDEKIRQAVRGHRLSPFEPKKALPGPQAEASFSEASQCPNYSLDLFNIVTQPVYDEKIRQESRRQAEASLSEASQRPNYSLAIYNIVAQLMVRVSVSSGGSLLVSSKGLTSNNPEWNVKELQRLYLDLHAFLFQEQELRRQAEASLFKASQCPNYSLALFNIVAQLVYNEKIRQAEPRRQAEASLSEASQCPNYSLALFNIVAQPVYDEKIRQAIQGHRPGPMDFFKLGPWARLGL</sequence>
<dbReference type="PANTHER" id="PTHR10997:SF8">
    <property type="entry name" value="EXPORTIN-2"/>
    <property type="match status" value="1"/>
</dbReference>
<comment type="caution">
    <text evidence="1">The sequence shown here is derived from an EMBL/GenBank/DDBJ whole genome shotgun (WGS) entry which is preliminary data.</text>
</comment>
<name>A0AAD4ZGE8_PRUDU</name>
<dbReference type="GO" id="GO:0005049">
    <property type="term" value="F:nuclear export signal receptor activity"/>
    <property type="evidence" value="ECO:0007669"/>
    <property type="project" value="TreeGrafter"/>
</dbReference>
<dbReference type="GO" id="GO:0006611">
    <property type="term" value="P:protein export from nucleus"/>
    <property type="evidence" value="ECO:0007669"/>
    <property type="project" value="TreeGrafter"/>
</dbReference>
<dbReference type="GO" id="GO:0005829">
    <property type="term" value="C:cytosol"/>
    <property type="evidence" value="ECO:0007669"/>
    <property type="project" value="TreeGrafter"/>
</dbReference>
<gene>
    <name evidence="1" type="ORF">L3X38_013709</name>
</gene>
<dbReference type="PANTHER" id="PTHR10997">
    <property type="entry name" value="IMPORTIN-7, 8, 11"/>
    <property type="match status" value="1"/>
</dbReference>
<reference evidence="1 2" key="1">
    <citation type="journal article" date="2022" name="G3 (Bethesda)">
        <title>Whole-genome sequence and methylome profiling of the almond [Prunus dulcis (Mill.) D.A. Webb] cultivar 'Nonpareil'.</title>
        <authorList>
            <person name="D'Amico-Willman K.M."/>
            <person name="Ouma W.Z."/>
            <person name="Meulia T."/>
            <person name="Sideli G.M."/>
            <person name="Gradziel T.M."/>
            <person name="Fresnedo-Ramirez J."/>
        </authorList>
    </citation>
    <scope>NUCLEOTIDE SEQUENCE [LARGE SCALE GENOMIC DNA]</scope>
    <source>
        <strain evidence="1">Clone GOH B32 T37-40</strain>
    </source>
</reference>
<organism evidence="1 2">
    <name type="scientific">Prunus dulcis</name>
    <name type="common">Almond</name>
    <name type="synonym">Amygdalus dulcis</name>
    <dbReference type="NCBI Taxonomy" id="3755"/>
    <lineage>
        <taxon>Eukaryota</taxon>
        <taxon>Viridiplantae</taxon>
        <taxon>Streptophyta</taxon>
        <taxon>Embryophyta</taxon>
        <taxon>Tracheophyta</taxon>
        <taxon>Spermatophyta</taxon>
        <taxon>Magnoliopsida</taxon>
        <taxon>eudicotyledons</taxon>
        <taxon>Gunneridae</taxon>
        <taxon>Pentapetalae</taxon>
        <taxon>rosids</taxon>
        <taxon>fabids</taxon>
        <taxon>Rosales</taxon>
        <taxon>Rosaceae</taxon>
        <taxon>Amygdaloideae</taxon>
        <taxon>Amygdaleae</taxon>
        <taxon>Prunus</taxon>
    </lineage>
</organism>